<comment type="catalytic activity">
    <reaction evidence="4 5">
        <text>an acyl phosphate + H2O = a carboxylate + phosphate + H(+)</text>
        <dbReference type="Rhea" id="RHEA:14965"/>
        <dbReference type="ChEBI" id="CHEBI:15377"/>
        <dbReference type="ChEBI" id="CHEBI:15378"/>
        <dbReference type="ChEBI" id="CHEBI:29067"/>
        <dbReference type="ChEBI" id="CHEBI:43474"/>
        <dbReference type="ChEBI" id="CHEBI:59918"/>
        <dbReference type="EC" id="3.6.1.7"/>
    </reaction>
</comment>
<dbReference type="EMBL" id="FP929121">
    <property type="protein sequence ID" value="CBX94278.1"/>
    <property type="molecule type" value="Genomic_DNA"/>
</dbReference>
<dbReference type="PANTHER" id="PTHR10029:SF3">
    <property type="entry name" value="ACYLPHOSPHATASE-RELATED"/>
    <property type="match status" value="1"/>
</dbReference>
<dbReference type="AlphaFoldDB" id="E4ZS98"/>
<dbReference type="InterPro" id="IPR017968">
    <property type="entry name" value="Acylphosphatase_CS"/>
</dbReference>
<feature type="domain" description="Acylphosphatase-like" evidence="7">
    <location>
        <begin position="57"/>
        <end position="143"/>
    </location>
</feature>
<dbReference type="eggNOG" id="KOG3360">
    <property type="taxonomic scope" value="Eukaryota"/>
</dbReference>
<gene>
    <name evidence="8" type="ORF">LEMA_P122570.1</name>
</gene>
<evidence type="ECO:0000259" key="7">
    <source>
        <dbReference type="PROSITE" id="PS51160"/>
    </source>
</evidence>
<evidence type="ECO:0000256" key="5">
    <source>
        <dbReference type="PROSITE-ProRule" id="PRU00520"/>
    </source>
</evidence>
<dbReference type="VEuPathDB" id="FungiDB:LEMA_P122570.1"/>
<dbReference type="PROSITE" id="PS51160">
    <property type="entry name" value="ACYLPHOSPHATASE_3"/>
    <property type="match status" value="1"/>
</dbReference>
<evidence type="ECO:0000256" key="6">
    <source>
        <dbReference type="RuleBase" id="RU004168"/>
    </source>
</evidence>
<evidence type="ECO:0000313" key="8">
    <source>
        <dbReference type="EMBL" id="CBX94278.1"/>
    </source>
</evidence>
<dbReference type="InterPro" id="IPR020456">
    <property type="entry name" value="Acylphosphatase"/>
</dbReference>
<dbReference type="SUPFAM" id="SSF54975">
    <property type="entry name" value="Acylphosphatase/BLUF domain-like"/>
    <property type="match status" value="1"/>
</dbReference>
<dbReference type="InParanoid" id="E4ZS98"/>
<dbReference type="RefSeq" id="XP_003837722.1">
    <property type="nucleotide sequence ID" value="XM_003837674.1"/>
</dbReference>
<dbReference type="GO" id="GO:0003998">
    <property type="term" value="F:acylphosphatase activity"/>
    <property type="evidence" value="ECO:0007669"/>
    <property type="project" value="UniProtKB-EC"/>
</dbReference>
<evidence type="ECO:0000256" key="3">
    <source>
        <dbReference type="ARBA" id="ARBA00022801"/>
    </source>
</evidence>
<dbReference type="Proteomes" id="UP000002668">
    <property type="component" value="Genome"/>
</dbReference>
<dbReference type="HOGENOM" id="CLU_1806517_0_0_1"/>
<dbReference type="STRING" id="985895.E4ZS98"/>
<organism evidence="9">
    <name type="scientific">Leptosphaeria maculans (strain JN3 / isolate v23.1.3 / race Av1-4-5-6-7-8)</name>
    <name type="common">Blackleg fungus</name>
    <name type="synonym">Phoma lingam</name>
    <dbReference type="NCBI Taxonomy" id="985895"/>
    <lineage>
        <taxon>Eukaryota</taxon>
        <taxon>Fungi</taxon>
        <taxon>Dikarya</taxon>
        <taxon>Ascomycota</taxon>
        <taxon>Pezizomycotina</taxon>
        <taxon>Dothideomycetes</taxon>
        <taxon>Pleosporomycetidae</taxon>
        <taxon>Pleosporales</taxon>
        <taxon>Pleosporineae</taxon>
        <taxon>Leptosphaeriaceae</taxon>
        <taxon>Plenodomus</taxon>
        <taxon>Plenodomus lingam/Leptosphaeria maculans species complex</taxon>
    </lineage>
</organism>
<dbReference type="Pfam" id="PF00708">
    <property type="entry name" value="Acylphosphatase"/>
    <property type="match status" value="1"/>
</dbReference>
<dbReference type="OrthoDB" id="7961613at2759"/>
<sequence>MTSTRDLMPLSLCVSYRTELACVFDSELHNPPPPPPSSPQAQLFSHTHTTLRMLRKRITFTIGGRVQGVNFRSYTQKEATNIGVTGYVTNASDGTVQGEAQGTGAQIKDFVQCLHKGSPASRITSLDIEDIAPTSDETSFIIK</sequence>
<dbReference type="PANTHER" id="PTHR10029">
    <property type="entry name" value="ACYLPHOSPHATASE"/>
    <property type="match status" value="1"/>
</dbReference>
<dbReference type="PROSITE" id="PS00150">
    <property type="entry name" value="ACYLPHOSPHATASE_1"/>
    <property type="match status" value="1"/>
</dbReference>
<evidence type="ECO:0000256" key="2">
    <source>
        <dbReference type="ARBA" id="ARBA00012150"/>
    </source>
</evidence>
<dbReference type="PRINTS" id="PR00112">
    <property type="entry name" value="ACYLPHPHTASE"/>
</dbReference>
<feature type="active site" evidence="5">
    <location>
        <position position="90"/>
    </location>
</feature>
<keyword evidence="9" id="KW-1185">Reference proteome</keyword>
<evidence type="ECO:0000256" key="1">
    <source>
        <dbReference type="ARBA" id="ARBA00005614"/>
    </source>
</evidence>
<dbReference type="GeneID" id="13285608"/>
<dbReference type="InterPro" id="IPR001792">
    <property type="entry name" value="Acylphosphatase-like_dom"/>
</dbReference>
<reference evidence="9" key="1">
    <citation type="journal article" date="2011" name="Nat. Commun.">
        <title>Effector diversification within compartments of the Leptosphaeria maculans genome affected by Repeat-Induced Point mutations.</title>
        <authorList>
            <person name="Rouxel T."/>
            <person name="Grandaubert J."/>
            <person name="Hane J.K."/>
            <person name="Hoede C."/>
            <person name="van de Wouw A.P."/>
            <person name="Couloux A."/>
            <person name="Dominguez V."/>
            <person name="Anthouard V."/>
            <person name="Bally P."/>
            <person name="Bourras S."/>
            <person name="Cozijnsen A.J."/>
            <person name="Ciuffetti L.M."/>
            <person name="Degrave A."/>
            <person name="Dilmaghani A."/>
            <person name="Duret L."/>
            <person name="Fudal I."/>
            <person name="Goodwin S.B."/>
            <person name="Gout L."/>
            <person name="Glaser N."/>
            <person name="Linglin J."/>
            <person name="Kema G.H.J."/>
            <person name="Lapalu N."/>
            <person name="Lawrence C.B."/>
            <person name="May K."/>
            <person name="Meyer M."/>
            <person name="Ollivier B."/>
            <person name="Poulain J."/>
            <person name="Schoch C.L."/>
            <person name="Simon A."/>
            <person name="Spatafora J.W."/>
            <person name="Stachowiak A."/>
            <person name="Turgeon B.G."/>
            <person name="Tyler B.M."/>
            <person name="Vincent D."/>
            <person name="Weissenbach J."/>
            <person name="Amselem J."/>
            <person name="Quesneville H."/>
            <person name="Oliver R.P."/>
            <person name="Wincker P."/>
            <person name="Balesdent M.-H."/>
            <person name="Howlett B.J."/>
        </authorList>
    </citation>
    <scope>NUCLEOTIDE SEQUENCE [LARGE SCALE GENOMIC DNA]</scope>
    <source>
        <strain evidence="9">JN3 / isolate v23.1.3 / race Av1-4-5-6-7-8</strain>
    </source>
</reference>
<keyword evidence="3 5" id="KW-0378">Hydrolase</keyword>
<evidence type="ECO:0000313" key="9">
    <source>
        <dbReference type="Proteomes" id="UP000002668"/>
    </source>
</evidence>
<dbReference type="Gene3D" id="3.30.70.100">
    <property type="match status" value="1"/>
</dbReference>
<name>E4ZS98_LEPMJ</name>
<dbReference type="InterPro" id="IPR036046">
    <property type="entry name" value="Acylphosphatase-like_dom_sf"/>
</dbReference>
<proteinExistence type="inferred from homology"/>
<dbReference type="EC" id="3.6.1.7" evidence="2 5"/>
<feature type="active site" evidence="5">
    <location>
        <position position="72"/>
    </location>
</feature>
<protein>
    <recommendedName>
        <fullName evidence="2 5">acylphosphatase</fullName>
        <ecNumber evidence="2 5">3.6.1.7</ecNumber>
    </recommendedName>
</protein>
<accession>E4ZS98</accession>
<evidence type="ECO:0000256" key="4">
    <source>
        <dbReference type="ARBA" id="ARBA00047645"/>
    </source>
</evidence>
<comment type="similarity">
    <text evidence="1 6">Belongs to the acylphosphatase family.</text>
</comment>